<keyword evidence="1" id="KW-0812">Transmembrane</keyword>
<reference evidence="2" key="1">
    <citation type="journal article" date="2020" name="Nat. Commun.">
        <title>Large-scale genome sequencing of mycorrhizal fungi provides insights into the early evolution of symbiotic traits.</title>
        <authorList>
            <person name="Miyauchi S."/>
            <person name="Kiss E."/>
            <person name="Kuo A."/>
            <person name="Drula E."/>
            <person name="Kohler A."/>
            <person name="Sanchez-Garcia M."/>
            <person name="Morin E."/>
            <person name="Andreopoulos B."/>
            <person name="Barry K.W."/>
            <person name="Bonito G."/>
            <person name="Buee M."/>
            <person name="Carver A."/>
            <person name="Chen C."/>
            <person name="Cichocki N."/>
            <person name="Clum A."/>
            <person name="Culley D."/>
            <person name="Crous P.W."/>
            <person name="Fauchery L."/>
            <person name="Girlanda M."/>
            <person name="Hayes R.D."/>
            <person name="Keri Z."/>
            <person name="LaButti K."/>
            <person name="Lipzen A."/>
            <person name="Lombard V."/>
            <person name="Magnuson J."/>
            <person name="Maillard F."/>
            <person name="Murat C."/>
            <person name="Nolan M."/>
            <person name="Ohm R.A."/>
            <person name="Pangilinan J."/>
            <person name="Pereira M.F."/>
            <person name="Perotto S."/>
            <person name="Peter M."/>
            <person name="Pfister S."/>
            <person name="Riley R."/>
            <person name="Sitrit Y."/>
            <person name="Stielow J.B."/>
            <person name="Szollosi G."/>
            <person name="Zifcakova L."/>
            <person name="Stursova M."/>
            <person name="Spatafora J.W."/>
            <person name="Tedersoo L."/>
            <person name="Vaario L.M."/>
            <person name="Yamada A."/>
            <person name="Yan M."/>
            <person name="Wang P."/>
            <person name="Xu J."/>
            <person name="Bruns T."/>
            <person name="Baldrian P."/>
            <person name="Vilgalys R."/>
            <person name="Dunand C."/>
            <person name="Henrissat B."/>
            <person name="Grigoriev I.V."/>
            <person name="Hibbett D."/>
            <person name="Nagy L.G."/>
            <person name="Martin F.M."/>
        </authorList>
    </citation>
    <scope>NUCLEOTIDE SEQUENCE</scope>
    <source>
        <strain evidence="2">UH-Tt-Lm1</strain>
    </source>
</reference>
<gene>
    <name evidence="2" type="ORF">BJ322DRAFT_1042298</name>
</gene>
<organism evidence="2 3">
    <name type="scientific">Thelephora terrestris</name>
    <dbReference type="NCBI Taxonomy" id="56493"/>
    <lineage>
        <taxon>Eukaryota</taxon>
        <taxon>Fungi</taxon>
        <taxon>Dikarya</taxon>
        <taxon>Basidiomycota</taxon>
        <taxon>Agaricomycotina</taxon>
        <taxon>Agaricomycetes</taxon>
        <taxon>Thelephorales</taxon>
        <taxon>Thelephoraceae</taxon>
        <taxon>Thelephora</taxon>
    </lineage>
</organism>
<keyword evidence="3" id="KW-1185">Reference proteome</keyword>
<protein>
    <submittedName>
        <fullName evidence="2">Uncharacterized protein</fullName>
    </submittedName>
</protein>
<evidence type="ECO:0000313" key="2">
    <source>
        <dbReference type="EMBL" id="KAF9789448.1"/>
    </source>
</evidence>
<proteinExistence type="predicted"/>
<dbReference type="AlphaFoldDB" id="A0A9P6L9I6"/>
<keyword evidence="1" id="KW-0472">Membrane</keyword>
<evidence type="ECO:0000313" key="3">
    <source>
        <dbReference type="Proteomes" id="UP000736335"/>
    </source>
</evidence>
<sequence>MSHESRPDLLMFGRTLRLPLVRDAATAYRQQGMLYGLYLWPLQRKHPRRFSPDPWVWSPGLVLSLPLCFMRTFLIFYAILHTLVRPFVLYSPTHHICSLPLLSVLTLLISLCSDLIRV</sequence>
<reference evidence="2" key="2">
    <citation type="submission" date="2020-11" db="EMBL/GenBank/DDBJ databases">
        <authorList>
            <consortium name="DOE Joint Genome Institute"/>
            <person name="Kuo A."/>
            <person name="Miyauchi S."/>
            <person name="Kiss E."/>
            <person name="Drula E."/>
            <person name="Kohler A."/>
            <person name="Sanchez-Garcia M."/>
            <person name="Andreopoulos B."/>
            <person name="Barry K.W."/>
            <person name="Bonito G."/>
            <person name="Buee M."/>
            <person name="Carver A."/>
            <person name="Chen C."/>
            <person name="Cichocki N."/>
            <person name="Clum A."/>
            <person name="Culley D."/>
            <person name="Crous P.W."/>
            <person name="Fauchery L."/>
            <person name="Girlanda M."/>
            <person name="Hayes R."/>
            <person name="Keri Z."/>
            <person name="Labutti K."/>
            <person name="Lipzen A."/>
            <person name="Lombard V."/>
            <person name="Magnuson J."/>
            <person name="Maillard F."/>
            <person name="Morin E."/>
            <person name="Murat C."/>
            <person name="Nolan M."/>
            <person name="Ohm R."/>
            <person name="Pangilinan J."/>
            <person name="Pereira M."/>
            <person name="Perotto S."/>
            <person name="Peter M."/>
            <person name="Riley R."/>
            <person name="Sitrit Y."/>
            <person name="Stielow B."/>
            <person name="Szollosi G."/>
            <person name="Zifcakova L."/>
            <person name="Stursova M."/>
            <person name="Spatafora J.W."/>
            <person name="Tedersoo L."/>
            <person name="Vaario L.-M."/>
            <person name="Yamada A."/>
            <person name="Yan M."/>
            <person name="Wang P."/>
            <person name="Xu J."/>
            <person name="Bruns T."/>
            <person name="Baldrian P."/>
            <person name="Vilgalys R."/>
            <person name="Henrissat B."/>
            <person name="Grigoriev I.V."/>
            <person name="Hibbett D."/>
            <person name="Nagy L.G."/>
            <person name="Martin F.M."/>
        </authorList>
    </citation>
    <scope>NUCLEOTIDE SEQUENCE</scope>
    <source>
        <strain evidence="2">UH-Tt-Lm1</strain>
    </source>
</reference>
<feature type="transmembrane region" description="Helical" evidence="1">
    <location>
        <begin position="55"/>
        <end position="79"/>
    </location>
</feature>
<evidence type="ECO:0000256" key="1">
    <source>
        <dbReference type="SAM" id="Phobius"/>
    </source>
</evidence>
<keyword evidence="1" id="KW-1133">Transmembrane helix</keyword>
<accession>A0A9P6L9I6</accession>
<comment type="caution">
    <text evidence="2">The sequence shown here is derived from an EMBL/GenBank/DDBJ whole genome shotgun (WGS) entry which is preliminary data.</text>
</comment>
<dbReference type="EMBL" id="WIUZ02000003">
    <property type="protein sequence ID" value="KAF9789448.1"/>
    <property type="molecule type" value="Genomic_DNA"/>
</dbReference>
<name>A0A9P6L9I6_9AGAM</name>
<dbReference type="Proteomes" id="UP000736335">
    <property type="component" value="Unassembled WGS sequence"/>
</dbReference>